<protein>
    <submittedName>
        <fullName evidence="5">Uncharacterized protein</fullName>
    </submittedName>
</protein>
<organism evidence="5 6">
    <name type="scientific">Oryza sativa subsp. indica</name>
    <name type="common">Rice</name>
    <dbReference type="NCBI Taxonomy" id="39946"/>
    <lineage>
        <taxon>Eukaryota</taxon>
        <taxon>Viridiplantae</taxon>
        <taxon>Streptophyta</taxon>
        <taxon>Embryophyta</taxon>
        <taxon>Tracheophyta</taxon>
        <taxon>Spermatophyta</taxon>
        <taxon>Magnoliopsida</taxon>
        <taxon>Liliopsida</taxon>
        <taxon>Poales</taxon>
        <taxon>Poaceae</taxon>
        <taxon>BOP clade</taxon>
        <taxon>Oryzoideae</taxon>
        <taxon>Oryzeae</taxon>
        <taxon>Oryzinae</taxon>
        <taxon>Oryza</taxon>
        <taxon>Oryza sativa</taxon>
    </lineage>
</organism>
<dbReference type="OMA" id="QMFFPIP"/>
<evidence type="ECO:0000313" key="6">
    <source>
        <dbReference type="Proteomes" id="UP000007015"/>
    </source>
</evidence>
<proteinExistence type="inferred from homology"/>
<feature type="region of interest" description="Disordered" evidence="4">
    <location>
        <begin position="161"/>
        <end position="190"/>
    </location>
</feature>
<dbReference type="InterPro" id="IPR005343">
    <property type="entry name" value="Noc2"/>
</dbReference>
<sequence>MAKKLGKKARKFARKHLQSAAKRNRKQRSQFARRPRRGGSGRGNERDGDGDDEMPQRAIDNVMNNGDAAALVNGLEFPEDECELNSDLSDSDGYLSEDSECLYYSDSEDGNAVNDCFVQDGLDGENDKMNTEIKKQKKKLNKLMDKDPEFANYLEKWQSELKSDGSKEDSDEDEMDSVDNDADSSDENLSNDKILTRKTISEWCQLVAKEPKAPSLRSLLNAYRDACRFGVSKSPSVQRIQSTEVFHQIITFVLSEADNIFHALLEISDDVNKGKIMNLRSAKKWKTIEPLVKSYLQNSLDLLSQLTDNQILAFVLTRLRASAVLFSAYPSTSRRLLKILIRLWASGDHNLSLSSFLMIREVASLLPECLDLCLNKSYNTYLASSKLVNEGNTKHIDFLMDCLVELYSLDVQKSCERATTSIGQLNSILRQACKTKEKEDLRKVDNWQYINCVNLWVRFLCCNYKDYNMHPLLSSVVQIIRGVAHLFPGTRYLPLRLRLVQMLNELSSCSQMFFPIPSLLFDCLEFRDTSQKEQEKKAKVNFSSLLKVPKNMLKSRDFHEECILSAIDVLSAHFAQWCYHVSFPEVATIPLILLKRLHEQTTIESLRRPIKRLIDQVDENKNIVERKRDGVSFSPNDTTSVESFVQDLQAEKSSAKISQFYKIVPKKLSGLYPNIPRLFAGRKRSAMKCEHTFLATGLSEEGCWEHECRTPYRSTHFSLGDIYESELITSYDINNGIARVVETGEVNEPLAEQSFERECYRLLMHWAMSLLLSKVLSVNVTIC</sequence>
<evidence type="ECO:0000313" key="5">
    <source>
        <dbReference type="EMBL" id="EEC68908.1"/>
    </source>
</evidence>
<feature type="compositionally biased region" description="Basic residues" evidence="4">
    <location>
        <begin position="1"/>
        <end position="39"/>
    </location>
</feature>
<dbReference type="GO" id="GO:0030691">
    <property type="term" value="C:Noc2p-Noc3p complex"/>
    <property type="evidence" value="ECO:0007669"/>
    <property type="project" value="TreeGrafter"/>
</dbReference>
<keyword evidence="3" id="KW-0539">Nucleus</keyword>
<keyword evidence="6" id="KW-1185">Reference proteome</keyword>
<dbReference type="GO" id="GO:0030690">
    <property type="term" value="C:Noc1p-Noc2p complex"/>
    <property type="evidence" value="ECO:0007669"/>
    <property type="project" value="TreeGrafter"/>
</dbReference>
<dbReference type="PANTHER" id="PTHR12687:SF8">
    <property type="entry name" value="PROTEIN REBELOTE"/>
    <property type="match status" value="1"/>
</dbReference>
<dbReference type="HOGENOM" id="CLU_011272_2_1_1"/>
<feature type="compositionally biased region" description="Acidic residues" evidence="4">
    <location>
        <begin position="169"/>
        <end position="186"/>
    </location>
</feature>
<evidence type="ECO:0000256" key="2">
    <source>
        <dbReference type="ARBA" id="ARBA00005907"/>
    </source>
</evidence>
<accession>B8BNB7</accession>
<comment type="similarity">
    <text evidence="2">Belongs to the NOC2 family.</text>
</comment>
<dbReference type="STRING" id="39946.B8BNB7"/>
<dbReference type="PANTHER" id="PTHR12687">
    <property type="entry name" value="NUCLEOLAR COMPLEX 2 AND RAD4-RELATED"/>
    <property type="match status" value="1"/>
</dbReference>
<evidence type="ECO:0000256" key="3">
    <source>
        <dbReference type="ARBA" id="ARBA00023242"/>
    </source>
</evidence>
<dbReference type="GO" id="GO:0042273">
    <property type="term" value="P:ribosomal large subunit biogenesis"/>
    <property type="evidence" value="ECO:0007669"/>
    <property type="project" value="TreeGrafter"/>
</dbReference>
<dbReference type="EMBL" id="CM000137">
    <property type="protein sequence ID" value="EEC68908.1"/>
    <property type="molecule type" value="Genomic_DNA"/>
</dbReference>
<dbReference type="GO" id="GO:0005654">
    <property type="term" value="C:nucleoplasm"/>
    <property type="evidence" value="ECO:0007669"/>
    <property type="project" value="TreeGrafter"/>
</dbReference>
<gene>
    <name evidence="5" type="ORF">OsI_37576</name>
</gene>
<dbReference type="Gramene" id="BGIOSGA037043-TA">
    <property type="protein sequence ID" value="BGIOSGA037043-PA"/>
    <property type="gene ID" value="BGIOSGA037043"/>
</dbReference>
<evidence type="ECO:0000256" key="4">
    <source>
        <dbReference type="SAM" id="MobiDB-lite"/>
    </source>
</evidence>
<dbReference type="Proteomes" id="UP000007015">
    <property type="component" value="Chromosome 12"/>
</dbReference>
<evidence type="ECO:0000256" key="1">
    <source>
        <dbReference type="ARBA" id="ARBA00004123"/>
    </source>
</evidence>
<dbReference type="Pfam" id="PF03715">
    <property type="entry name" value="Noc2"/>
    <property type="match status" value="1"/>
</dbReference>
<comment type="subcellular location">
    <subcellularLocation>
        <location evidence="1">Nucleus</location>
    </subcellularLocation>
</comment>
<dbReference type="GO" id="GO:0005730">
    <property type="term" value="C:nucleolus"/>
    <property type="evidence" value="ECO:0007669"/>
    <property type="project" value="TreeGrafter"/>
</dbReference>
<dbReference type="AlphaFoldDB" id="B8BNB7"/>
<name>B8BNB7_ORYSI</name>
<feature type="region of interest" description="Disordered" evidence="4">
    <location>
        <begin position="1"/>
        <end position="65"/>
    </location>
</feature>
<reference evidence="5 6" key="1">
    <citation type="journal article" date="2005" name="PLoS Biol.">
        <title>The genomes of Oryza sativa: a history of duplications.</title>
        <authorList>
            <person name="Yu J."/>
            <person name="Wang J."/>
            <person name="Lin W."/>
            <person name="Li S."/>
            <person name="Li H."/>
            <person name="Zhou J."/>
            <person name="Ni P."/>
            <person name="Dong W."/>
            <person name="Hu S."/>
            <person name="Zeng C."/>
            <person name="Zhang J."/>
            <person name="Zhang Y."/>
            <person name="Li R."/>
            <person name="Xu Z."/>
            <person name="Li S."/>
            <person name="Li X."/>
            <person name="Zheng H."/>
            <person name="Cong L."/>
            <person name="Lin L."/>
            <person name="Yin J."/>
            <person name="Geng J."/>
            <person name="Li G."/>
            <person name="Shi J."/>
            <person name="Liu J."/>
            <person name="Lv H."/>
            <person name="Li J."/>
            <person name="Wang J."/>
            <person name="Deng Y."/>
            <person name="Ran L."/>
            <person name="Shi X."/>
            <person name="Wang X."/>
            <person name="Wu Q."/>
            <person name="Li C."/>
            <person name="Ren X."/>
            <person name="Wang J."/>
            <person name="Wang X."/>
            <person name="Li D."/>
            <person name="Liu D."/>
            <person name="Zhang X."/>
            <person name="Ji Z."/>
            <person name="Zhao W."/>
            <person name="Sun Y."/>
            <person name="Zhang Z."/>
            <person name="Bao J."/>
            <person name="Han Y."/>
            <person name="Dong L."/>
            <person name="Ji J."/>
            <person name="Chen P."/>
            <person name="Wu S."/>
            <person name="Liu J."/>
            <person name="Xiao Y."/>
            <person name="Bu D."/>
            <person name="Tan J."/>
            <person name="Yang L."/>
            <person name="Ye C."/>
            <person name="Zhang J."/>
            <person name="Xu J."/>
            <person name="Zhou Y."/>
            <person name="Yu Y."/>
            <person name="Zhang B."/>
            <person name="Zhuang S."/>
            <person name="Wei H."/>
            <person name="Liu B."/>
            <person name="Lei M."/>
            <person name="Yu H."/>
            <person name="Li Y."/>
            <person name="Xu H."/>
            <person name="Wei S."/>
            <person name="He X."/>
            <person name="Fang L."/>
            <person name="Zhang Z."/>
            <person name="Zhang Y."/>
            <person name="Huang X."/>
            <person name="Su Z."/>
            <person name="Tong W."/>
            <person name="Li J."/>
            <person name="Tong Z."/>
            <person name="Li S."/>
            <person name="Ye J."/>
            <person name="Wang L."/>
            <person name="Fang L."/>
            <person name="Lei T."/>
            <person name="Chen C."/>
            <person name="Chen H."/>
            <person name="Xu Z."/>
            <person name="Li H."/>
            <person name="Huang H."/>
            <person name="Zhang F."/>
            <person name="Xu H."/>
            <person name="Li N."/>
            <person name="Zhao C."/>
            <person name="Li S."/>
            <person name="Dong L."/>
            <person name="Huang Y."/>
            <person name="Li L."/>
            <person name="Xi Y."/>
            <person name="Qi Q."/>
            <person name="Li W."/>
            <person name="Zhang B."/>
            <person name="Hu W."/>
            <person name="Zhang Y."/>
            <person name="Tian X."/>
            <person name="Jiao Y."/>
            <person name="Liang X."/>
            <person name="Jin J."/>
            <person name="Gao L."/>
            <person name="Zheng W."/>
            <person name="Hao B."/>
            <person name="Liu S."/>
            <person name="Wang W."/>
            <person name="Yuan L."/>
            <person name="Cao M."/>
            <person name="McDermott J."/>
            <person name="Samudrala R."/>
            <person name="Wang J."/>
            <person name="Wong G.K."/>
            <person name="Yang H."/>
        </authorList>
    </citation>
    <scope>NUCLEOTIDE SEQUENCE [LARGE SCALE GENOMIC DNA]</scope>
    <source>
        <strain evidence="6">cv. 93-11</strain>
    </source>
</reference>